<dbReference type="EMBL" id="CAJHJT010000034">
    <property type="protein sequence ID" value="CAD7004063.1"/>
    <property type="molecule type" value="Genomic_DNA"/>
</dbReference>
<evidence type="ECO:0000313" key="2">
    <source>
        <dbReference type="Proteomes" id="UP000606786"/>
    </source>
</evidence>
<keyword evidence="2" id="KW-1185">Reference proteome</keyword>
<protein>
    <submittedName>
        <fullName evidence="1">(Mediterranean fruit fly) hypothetical protein</fullName>
    </submittedName>
</protein>
<dbReference type="AlphaFoldDB" id="A0A811V3K3"/>
<evidence type="ECO:0000313" key="1">
    <source>
        <dbReference type="EMBL" id="CAD7004063.1"/>
    </source>
</evidence>
<proteinExistence type="predicted"/>
<gene>
    <name evidence="1" type="ORF">CCAP1982_LOCUS12488</name>
</gene>
<name>A0A811V3K3_CERCA</name>
<comment type="caution">
    <text evidence="1">The sequence shown here is derived from an EMBL/GenBank/DDBJ whole genome shotgun (WGS) entry which is preliminary data.</text>
</comment>
<dbReference type="Proteomes" id="UP000606786">
    <property type="component" value="Unassembled WGS sequence"/>
</dbReference>
<reference evidence="1" key="1">
    <citation type="submission" date="2020-11" db="EMBL/GenBank/DDBJ databases">
        <authorList>
            <person name="Whitehead M."/>
        </authorList>
    </citation>
    <scope>NUCLEOTIDE SEQUENCE</scope>
    <source>
        <strain evidence="1">EGII</strain>
    </source>
</reference>
<accession>A0A811V3K3</accession>
<sequence>MPKGKEKTLRLTSLLRELTYLHTHTLVLIYVCTCCLRCWLEVAHSCVRVARVSKYLRFFFATNSEKRKCSNT</sequence>
<organism evidence="1 2">
    <name type="scientific">Ceratitis capitata</name>
    <name type="common">Mediterranean fruit fly</name>
    <name type="synonym">Tephritis capitata</name>
    <dbReference type="NCBI Taxonomy" id="7213"/>
    <lineage>
        <taxon>Eukaryota</taxon>
        <taxon>Metazoa</taxon>
        <taxon>Ecdysozoa</taxon>
        <taxon>Arthropoda</taxon>
        <taxon>Hexapoda</taxon>
        <taxon>Insecta</taxon>
        <taxon>Pterygota</taxon>
        <taxon>Neoptera</taxon>
        <taxon>Endopterygota</taxon>
        <taxon>Diptera</taxon>
        <taxon>Brachycera</taxon>
        <taxon>Muscomorpha</taxon>
        <taxon>Tephritoidea</taxon>
        <taxon>Tephritidae</taxon>
        <taxon>Ceratitis</taxon>
        <taxon>Ceratitis</taxon>
    </lineage>
</organism>